<evidence type="ECO:0000313" key="1">
    <source>
        <dbReference type="EMBL" id="TKR60234.1"/>
    </source>
</evidence>
<dbReference type="Proteomes" id="UP000298663">
    <property type="component" value="Unassembled WGS sequence"/>
</dbReference>
<reference evidence="1 2" key="2">
    <citation type="journal article" date="2019" name="G3 (Bethesda)">
        <title>Hybrid Assembly of the Genome of the Entomopathogenic Nematode Steinernema carpocapsae Identifies the X-Chromosome.</title>
        <authorList>
            <person name="Serra L."/>
            <person name="Macchietto M."/>
            <person name="Macias-Munoz A."/>
            <person name="McGill C.J."/>
            <person name="Rodriguez I.M."/>
            <person name="Rodriguez B."/>
            <person name="Murad R."/>
            <person name="Mortazavi A."/>
        </authorList>
    </citation>
    <scope>NUCLEOTIDE SEQUENCE [LARGE SCALE GENOMIC DNA]</scope>
    <source>
        <strain evidence="1 2">ALL</strain>
    </source>
</reference>
<sequence length="69" mass="8136">MHNLINATAIGLKEKARIAWMAFGHRKDAKRTHRKYQTLVQTSYLRKKSSGLIVWVVHVVRRLDRHTNK</sequence>
<dbReference type="AlphaFoldDB" id="A0A4U5LVP9"/>
<protein>
    <submittedName>
        <fullName evidence="1">Uncharacterized protein</fullName>
    </submittedName>
</protein>
<keyword evidence="2" id="KW-1185">Reference proteome</keyword>
<reference evidence="1 2" key="1">
    <citation type="journal article" date="2015" name="Genome Biol.">
        <title>Comparative genomics of Steinernema reveals deeply conserved gene regulatory networks.</title>
        <authorList>
            <person name="Dillman A.R."/>
            <person name="Macchietto M."/>
            <person name="Porter C.F."/>
            <person name="Rogers A."/>
            <person name="Williams B."/>
            <person name="Antoshechkin I."/>
            <person name="Lee M.M."/>
            <person name="Goodwin Z."/>
            <person name="Lu X."/>
            <person name="Lewis E.E."/>
            <person name="Goodrich-Blair H."/>
            <person name="Stock S.P."/>
            <person name="Adams B.J."/>
            <person name="Sternberg P.W."/>
            <person name="Mortazavi A."/>
        </authorList>
    </citation>
    <scope>NUCLEOTIDE SEQUENCE [LARGE SCALE GENOMIC DNA]</scope>
    <source>
        <strain evidence="1 2">ALL</strain>
    </source>
</reference>
<proteinExistence type="predicted"/>
<gene>
    <name evidence="1" type="ORF">L596_027512</name>
</gene>
<accession>A0A4U5LVP9</accession>
<organism evidence="1 2">
    <name type="scientific">Steinernema carpocapsae</name>
    <name type="common">Entomopathogenic nematode</name>
    <dbReference type="NCBI Taxonomy" id="34508"/>
    <lineage>
        <taxon>Eukaryota</taxon>
        <taxon>Metazoa</taxon>
        <taxon>Ecdysozoa</taxon>
        <taxon>Nematoda</taxon>
        <taxon>Chromadorea</taxon>
        <taxon>Rhabditida</taxon>
        <taxon>Tylenchina</taxon>
        <taxon>Panagrolaimomorpha</taxon>
        <taxon>Strongyloidoidea</taxon>
        <taxon>Steinernematidae</taxon>
        <taxon>Steinernema</taxon>
    </lineage>
</organism>
<name>A0A4U5LVP9_STECR</name>
<evidence type="ECO:0000313" key="2">
    <source>
        <dbReference type="Proteomes" id="UP000298663"/>
    </source>
</evidence>
<dbReference type="EMBL" id="AZBU02000011">
    <property type="protein sequence ID" value="TKR60234.1"/>
    <property type="molecule type" value="Genomic_DNA"/>
</dbReference>
<comment type="caution">
    <text evidence="1">The sequence shown here is derived from an EMBL/GenBank/DDBJ whole genome shotgun (WGS) entry which is preliminary data.</text>
</comment>